<dbReference type="PANTHER" id="PTHR47782:SF1">
    <property type="entry name" value="PYRIMIDINE PATHWAY REGULATORY PROTEIN 1"/>
    <property type="match status" value="1"/>
</dbReference>
<dbReference type="GO" id="GO:0005634">
    <property type="term" value="C:nucleus"/>
    <property type="evidence" value="ECO:0007669"/>
    <property type="project" value="UniProtKB-SubCell"/>
</dbReference>
<dbReference type="Pfam" id="PF04082">
    <property type="entry name" value="Fungal_trans"/>
    <property type="match status" value="1"/>
</dbReference>
<gene>
    <name evidence="9" type="ORF">LTR09_010279</name>
</gene>
<keyword evidence="4" id="KW-0805">Transcription regulation</keyword>
<keyword evidence="5" id="KW-0238">DNA-binding</keyword>
<dbReference type="InterPro" id="IPR007219">
    <property type="entry name" value="XnlR_reg_dom"/>
</dbReference>
<sequence length="496" mass="56239">MLPITSSRSTSSTALPICPLFSVLEWEEAVTNAYRQYNTTKDLDHAAKKDVFITYMVFAIALFDVPNPSGGRPSQSEGCFRSAVGLVETVFTYSQSDLDTLRSVLLLAQYVALCPSRGSFWHLTGFALRLCIDIGLHWETEEQTVLMDPETLQERRSLWYCTYKFDRVLCITLGRPFGIIDESIRVPLPNLVIGNFEHDQSAAFDTHNQEAHNHLLSISQLESEIKHVLHSQTWQPSLAYPRVDYPVWLQDIQPRLQYWYDTIPPPDKAHPPSIFAHQAYWEVVYSNAIVLLHRPHSIAQHPSMDSIFMTFDASSKLVASIKVLQRESKIHVQWQSVHELFMAGLGIIYCLWQSEEIRSQRSVSSSIATLNTCASTLSALSVSFAGAAGCRDAFETLSTATIDWLLTHDAEQERQNRLALEKQVEDLLQQLRPSRQSIPIVDENNEAFYMSNMLDNAAFSEMLSSTAQWPEFQSMDYSDMGQYSAGTVGYGADWWQ</sequence>
<dbReference type="GO" id="GO:0008270">
    <property type="term" value="F:zinc ion binding"/>
    <property type="evidence" value="ECO:0007669"/>
    <property type="project" value="InterPro"/>
</dbReference>
<dbReference type="InterPro" id="IPR052202">
    <property type="entry name" value="Yeast_MetPath_Reg"/>
</dbReference>
<keyword evidence="10" id="KW-1185">Reference proteome</keyword>
<name>A0AAJ0DE98_9PEZI</name>
<evidence type="ECO:0000256" key="4">
    <source>
        <dbReference type="ARBA" id="ARBA00023015"/>
    </source>
</evidence>
<evidence type="ECO:0000259" key="8">
    <source>
        <dbReference type="SMART" id="SM00906"/>
    </source>
</evidence>
<feature type="domain" description="Xylanolytic transcriptional activator regulatory" evidence="8">
    <location>
        <begin position="120"/>
        <end position="195"/>
    </location>
</feature>
<evidence type="ECO:0000256" key="3">
    <source>
        <dbReference type="ARBA" id="ARBA00022833"/>
    </source>
</evidence>
<keyword evidence="7" id="KW-0539">Nucleus</keyword>
<protein>
    <recommendedName>
        <fullName evidence="8">Xylanolytic transcriptional activator regulatory domain-containing protein</fullName>
    </recommendedName>
</protein>
<reference evidence="9" key="1">
    <citation type="submission" date="2023-04" db="EMBL/GenBank/DDBJ databases">
        <title>Black Yeasts Isolated from many extreme environments.</title>
        <authorList>
            <person name="Coleine C."/>
            <person name="Stajich J.E."/>
            <person name="Selbmann L."/>
        </authorList>
    </citation>
    <scope>NUCLEOTIDE SEQUENCE</scope>
    <source>
        <strain evidence="9">CCFEE 5312</strain>
    </source>
</reference>
<evidence type="ECO:0000313" key="10">
    <source>
        <dbReference type="Proteomes" id="UP001271007"/>
    </source>
</evidence>
<comment type="caution">
    <text evidence="9">The sequence shown here is derived from an EMBL/GenBank/DDBJ whole genome shotgun (WGS) entry which is preliminary data.</text>
</comment>
<dbReference type="GO" id="GO:0000981">
    <property type="term" value="F:DNA-binding transcription factor activity, RNA polymerase II-specific"/>
    <property type="evidence" value="ECO:0007669"/>
    <property type="project" value="TreeGrafter"/>
</dbReference>
<keyword evidence="6" id="KW-0804">Transcription</keyword>
<evidence type="ECO:0000256" key="6">
    <source>
        <dbReference type="ARBA" id="ARBA00023163"/>
    </source>
</evidence>
<dbReference type="SMART" id="SM00906">
    <property type="entry name" value="Fungal_trans"/>
    <property type="match status" value="1"/>
</dbReference>
<evidence type="ECO:0000256" key="5">
    <source>
        <dbReference type="ARBA" id="ARBA00023125"/>
    </source>
</evidence>
<comment type="subcellular location">
    <subcellularLocation>
        <location evidence="1">Nucleus</location>
    </subcellularLocation>
</comment>
<dbReference type="Proteomes" id="UP001271007">
    <property type="component" value="Unassembled WGS sequence"/>
</dbReference>
<keyword evidence="2" id="KW-0479">Metal-binding</keyword>
<dbReference type="GO" id="GO:0045944">
    <property type="term" value="P:positive regulation of transcription by RNA polymerase II"/>
    <property type="evidence" value="ECO:0007669"/>
    <property type="project" value="TreeGrafter"/>
</dbReference>
<dbReference type="CDD" id="cd12148">
    <property type="entry name" value="fungal_TF_MHR"/>
    <property type="match status" value="1"/>
</dbReference>
<evidence type="ECO:0000256" key="1">
    <source>
        <dbReference type="ARBA" id="ARBA00004123"/>
    </source>
</evidence>
<organism evidence="9 10">
    <name type="scientific">Extremus antarcticus</name>
    <dbReference type="NCBI Taxonomy" id="702011"/>
    <lineage>
        <taxon>Eukaryota</taxon>
        <taxon>Fungi</taxon>
        <taxon>Dikarya</taxon>
        <taxon>Ascomycota</taxon>
        <taxon>Pezizomycotina</taxon>
        <taxon>Dothideomycetes</taxon>
        <taxon>Dothideomycetidae</taxon>
        <taxon>Mycosphaerellales</taxon>
        <taxon>Extremaceae</taxon>
        <taxon>Extremus</taxon>
    </lineage>
</organism>
<proteinExistence type="predicted"/>
<dbReference type="GO" id="GO:0006351">
    <property type="term" value="P:DNA-templated transcription"/>
    <property type="evidence" value="ECO:0007669"/>
    <property type="project" value="InterPro"/>
</dbReference>
<evidence type="ECO:0000313" key="9">
    <source>
        <dbReference type="EMBL" id="KAK3048448.1"/>
    </source>
</evidence>
<dbReference type="GO" id="GO:0043565">
    <property type="term" value="F:sequence-specific DNA binding"/>
    <property type="evidence" value="ECO:0007669"/>
    <property type="project" value="TreeGrafter"/>
</dbReference>
<dbReference type="AlphaFoldDB" id="A0AAJ0DE98"/>
<evidence type="ECO:0000256" key="7">
    <source>
        <dbReference type="ARBA" id="ARBA00023242"/>
    </source>
</evidence>
<dbReference type="EMBL" id="JAWDJX010000049">
    <property type="protein sequence ID" value="KAK3048448.1"/>
    <property type="molecule type" value="Genomic_DNA"/>
</dbReference>
<dbReference type="PANTHER" id="PTHR47782">
    <property type="entry name" value="ZN(II)2CYS6 TRANSCRIPTION FACTOR (EUROFUNG)-RELATED"/>
    <property type="match status" value="1"/>
</dbReference>
<accession>A0AAJ0DE98</accession>
<keyword evidence="3" id="KW-0862">Zinc</keyword>
<evidence type="ECO:0000256" key="2">
    <source>
        <dbReference type="ARBA" id="ARBA00022723"/>
    </source>
</evidence>